<dbReference type="EMBL" id="JARQWQ010000034">
    <property type="protein sequence ID" value="KAK2561090.1"/>
    <property type="molecule type" value="Genomic_DNA"/>
</dbReference>
<dbReference type="Proteomes" id="UP001249851">
    <property type="component" value="Unassembled WGS sequence"/>
</dbReference>
<comment type="caution">
    <text evidence="1">The sequence shown here is derived from an EMBL/GenBank/DDBJ whole genome shotgun (WGS) entry which is preliminary data.</text>
</comment>
<evidence type="ECO:0000313" key="1">
    <source>
        <dbReference type="EMBL" id="KAK2561090.1"/>
    </source>
</evidence>
<protein>
    <submittedName>
        <fullName evidence="1">Uncharacterized protein</fullName>
    </submittedName>
</protein>
<proteinExistence type="predicted"/>
<accession>A0AAD9QGX1</accession>
<organism evidence="1 2">
    <name type="scientific">Acropora cervicornis</name>
    <name type="common">Staghorn coral</name>
    <dbReference type="NCBI Taxonomy" id="6130"/>
    <lineage>
        <taxon>Eukaryota</taxon>
        <taxon>Metazoa</taxon>
        <taxon>Cnidaria</taxon>
        <taxon>Anthozoa</taxon>
        <taxon>Hexacorallia</taxon>
        <taxon>Scleractinia</taxon>
        <taxon>Astrocoeniina</taxon>
        <taxon>Acroporidae</taxon>
        <taxon>Acropora</taxon>
    </lineage>
</organism>
<evidence type="ECO:0000313" key="2">
    <source>
        <dbReference type="Proteomes" id="UP001249851"/>
    </source>
</evidence>
<sequence>MAVCSHVASDGTSMTTSHNPAVPPDVILELHNLRYTHCMRLENASTFIRRSLVPDGYEPYPLKRDTPETLLDKLRLVMATFVCHHSNQELLQQGVDLTKHLYVPEVDPHTEEEWRDQGDHNHIFRRIAQHIHCGDHVNLNYEAFDNLLKDRNAGLTHSTGWQA</sequence>
<reference evidence="1" key="2">
    <citation type="journal article" date="2023" name="Science">
        <title>Genomic signatures of disease resistance in endangered staghorn corals.</title>
        <authorList>
            <person name="Vollmer S.V."/>
            <person name="Selwyn J.D."/>
            <person name="Despard B.A."/>
            <person name="Roesel C.L."/>
        </authorList>
    </citation>
    <scope>NUCLEOTIDE SEQUENCE</scope>
    <source>
        <strain evidence="1">K2</strain>
    </source>
</reference>
<gene>
    <name evidence="1" type="ORF">P5673_016228</name>
</gene>
<reference evidence="1" key="1">
    <citation type="journal article" date="2023" name="G3 (Bethesda)">
        <title>Whole genome assembly and annotation of the endangered Caribbean coral Acropora cervicornis.</title>
        <authorList>
            <person name="Selwyn J.D."/>
            <person name="Vollmer S.V."/>
        </authorList>
    </citation>
    <scope>NUCLEOTIDE SEQUENCE</scope>
    <source>
        <strain evidence="1">K2</strain>
    </source>
</reference>
<name>A0AAD9QGX1_ACRCE</name>
<keyword evidence="2" id="KW-1185">Reference proteome</keyword>
<dbReference type="AlphaFoldDB" id="A0AAD9QGX1"/>